<evidence type="ECO:0000313" key="4">
    <source>
        <dbReference type="EMBL" id="WBA09077.1"/>
    </source>
</evidence>
<gene>
    <name evidence="4" type="ORF">N8M53_02285</name>
</gene>
<reference evidence="4" key="1">
    <citation type="submission" date="2022-09" db="EMBL/GenBank/DDBJ databases">
        <authorList>
            <person name="Li Z.-J."/>
        </authorList>
    </citation>
    <scope>NUCLEOTIDE SEQUENCE</scope>
    <source>
        <strain evidence="4">TGB11</strain>
    </source>
</reference>
<dbReference type="InterPro" id="IPR036513">
    <property type="entry name" value="STAS_dom_sf"/>
</dbReference>
<comment type="similarity">
    <text evidence="1 2">Belongs to the anti-sigma-factor antagonist family.</text>
</comment>
<evidence type="ECO:0000256" key="2">
    <source>
        <dbReference type="RuleBase" id="RU003749"/>
    </source>
</evidence>
<organism evidence="4 5">
    <name type="scientific">Salinivibrio kushneri</name>
    <dbReference type="NCBI Taxonomy" id="1908198"/>
    <lineage>
        <taxon>Bacteria</taxon>
        <taxon>Pseudomonadati</taxon>
        <taxon>Pseudomonadota</taxon>
        <taxon>Gammaproteobacteria</taxon>
        <taxon>Vibrionales</taxon>
        <taxon>Vibrionaceae</taxon>
        <taxon>Salinivibrio</taxon>
    </lineage>
</organism>
<evidence type="ECO:0000256" key="1">
    <source>
        <dbReference type="ARBA" id="ARBA00009013"/>
    </source>
</evidence>
<dbReference type="Proteomes" id="UP001164748">
    <property type="component" value="Chromosome"/>
</dbReference>
<dbReference type="CDD" id="cd07043">
    <property type="entry name" value="STAS_anti-anti-sigma_factors"/>
    <property type="match status" value="1"/>
</dbReference>
<evidence type="ECO:0000313" key="5">
    <source>
        <dbReference type="Proteomes" id="UP001164748"/>
    </source>
</evidence>
<evidence type="ECO:0000259" key="3">
    <source>
        <dbReference type="PROSITE" id="PS50801"/>
    </source>
</evidence>
<dbReference type="PROSITE" id="PS50801">
    <property type="entry name" value="STAS"/>
    <property type="match status" value="1"/>
</dbReference>
<dbReference type="AlphaFoldDB" id="A0AA47LSC1"/>
<dbReference type="Gene3D" id="3.30.750.24">
    <property type="entry name" value="STAS domain"/>
    <property type="match status" value="1"/>
</dbReference>
<dbReference type="NCBIfam" id="TIGR00377">
    <property type="entry name" value="ant_ant_sig"/>
    <property type="match status" value="1"/>
</dbReference>
<dbReference type="GO" id="GO:0043856">
    <property type="term" value="F:anti-sigma factor antagonist activity"/>
    <property type="evidence" value="ECO:0007669"/>
    <property type="project" value="InterPro"/>
</dbReference>
<dbReference type="Pfam" id="PF01740">
    <property type="entry name" value="STAS"/>
    <property type="match status" value="1"/>
</dbReference>
<dbReference type="RefSeq" id="WP_269579333.1">
    <property type="nucleotide sequence ID" value="NZ_CP114588.1"/>
</dbReference>
<proteinExistence type="inferred from homology"/>
<dbReference type="PANTHER" id="PTHR33495:SF15">
    <property type="entry name" value="STAS DOMAIN-CONTAINING PROTEIN"/>
    <property type="match status" value="1"/>
</dbReference>
<dbReference type="SUPFAM" id="SSF52091">
    <property type="entry name" value="SpoIIaa-like"/>
    <property type="match status" value="1"/>
</dbReference>
<protein>
    <recommendedName>
        <fullName evidence="2">Anti-sigma factor antagonist</fullName>
    </recommendedName>
</protein>
<dbReference type="EMBL" id="CP114588">
    <property type="protein sequence ID" value="WBA09077.1"/>
    <property type="molecule type" value="Genomic_DNA"/>
</dbReference>
<dbReference type="PANTHER" id="PTHR33495">
    <property type="entry name" value="ANTI-SIGMA FACTOR ANTAGONIST TM_1081-RELATED-RELATED"/>
    <property type="match status" value="1"/>
</dbReference>
<feature type="domain" description="STAS" evidence="3">
    <location>
        <begin position="15"/>
        <end position="99"/>
    </location>
</feature>
<sequence>MSIKRDISSDGKQAVLHVKGEFNFALVQEVRNAYVDLKGKDVIVDLREATYMDSAGLGILLNMQDYLNKPNGAIKLVNCSDAIKRVLLIAKFEKKFHIE</sequence>
<name>A0AA47LSC1_9GAMM</name>
<dbReference type="InterPro" id="IPR003658">
    <property type="entry name" value="Anti-sigma_ant"/>
</dbReference>
<dbReference type="InterPro" id="IPR002645">
    <property type="entry name" value="STAS_dom"/>
</dbReference>
<accession>A0AA47LSC1</accession>